<gene>
    <name evidence="7" type="primary">ddh</name>
    <name evidence="7" type="ordered locus">MGAS9429_Spy1007</name>
</gene>
<dbReference type="PANTHER" id="PTHR43026:SF1">
    <property type="entry name" value="2-HYDROXYACID DEHYDROGENASE HOMOLOG 1-RELATED"/>
    <property type="match status" value="1"/>
</dbReference>
<dbReference type="EC" id="1.1.1.-" evidence="7"/>
<feature type="domain" description="D-isomer specific 2-hydroxyacid dehydrogenase NAD-binding" evidence="6">
    <location>
        <begin position="112"/>
        <end position="299"/>
    </location>
</feature>
<feature type="domain" description="D-isomer specific 2-hydroxyacid dehydrogenase catalytic" evidence="5">
    <location>
        <begin position="22"/>
        <end position="331"/>
    </location>
</feature>
<dbReference type="Pfam" id="PF00389">
    <property type="entry name" value="2-Hacid_dh"/>
    <property type="match status" value="1"/>
</dbReference>
<dbReference type="InterPro" id="IPR006139">
    <property type="entry name" value="D-isomer_2_OHA_DH_cat_dom"/>
</dbReference>
<reference evidence="7 8" key="1">
    <citation type="journal article" date="2006" name="Proc. Natl. Acad. Sci. U.S.A.">
        <title>Molecular genetic anatomy of inter- and intraserotype variation in the human bacterial pathogen group A Streptococcus.</title>
        <authorList>
            <person name="Beres S.B."/>
            <person name="Richter E.W."/>
            <person name="Nagiec M.J."/>
            <person name="Sumby P."/>
            <person name="Porcella S.F."/>
            <person name="DeLeo F.R."/>
            <person name="Musser J.M."/>
        </authorList>
    </citation>
    <scope>NUCLEOTIDE SEQUENCE [LARGE SCALE GENOMIC DNA]</scope>
    <source>
        <strain evidence="7 8">MGAS9429</strain>
    </source>
</reference>
<dbReference type="Proteomes" id="UP000002433">
    <property type="component" value="Chromosome"/>
</dbReference>
<protein>
    <submittedName>
        <fullName evidence="7">D-2-hydroxyacid dehydrogenase</fullName>
        <ecNumber evidence="7">1.1.1.-</ecNumber>
    </submittedName>
</protein>
<dbReference type="GO" id="GO:0008720">
    <property type="term" value="F:D-lactate dehydrogenase (NAD+) activity"/>
    <property type="evidence" value="ECO:0007669"/>
    <property type="project" value="TreeGrafter"/>
</dbReference>
<dbReference type="PROSITE" id="PS00671">
    <property type="entry name" value="D_2_HYDROXYACID_DH_3"/>
    <property type="match status" value="1"/>
</dbReference>
<dbReference type="PANTHER" id="PTHR43026">
    <property type="entry name" value="2-HYDROXYACID DEHYDROGENASE HOMOLOG 1-RELATED"/>
    <property type="match status" value="1"/>
</dbReference>
<dbReference type="AlphaFoldDB" id="Q1JLM5"/>
<dbReference type="PROSITE" id="PS00065">
    <property type="entry name" value="D_2_HYDROXYACID_DH_1"/>
    <property type="match status" value="1"/>
</dbReference>
<sequence>MMKLKLYNVRGEEAVLAKKWADDNGIEISLTESSLTPETVKEAEGFDGIANAQIGPLDDAIYPLLKEMGIKQIAQRSAGVDMYNLDLATENDIIITNVPSYSPESIAEFTVTIALNLIRHVELIRENVKKQNFTWRLPIRGRVLGDMTVAIIGTGRIGLATAKIFKGFGCKVVGYDIYQSDAAKAVLDYKESVEEAIKDADLVSLHMPPTAENTHLFNADLFKSFKKGAILMNMARGALIETQDLLDALDAGLLSGAGIDTYEFEGPYIPKNFEGQEITDSLFKALINHPKVIYTPHAAYYTDEAVKNLVEGALNATVEIIKTGTTTTRVN</sequence>
<dbReference type="EMBL" id="CP000259">
    <property type="protein sequence ID" value="ABF32194.1"/>
    <property type="molecule type" value="Genomic_DNA"/>
</dbReference>
<dbReference type="HOGENOM" id="CLU_019796_1_1_9"/>
<evidence type="ECO:0000256" key="1">
    <source>
        <dbReference type="ARBA" id="ARBA00005854"/>
    </source>
</evidence>
<dbReference type="KEGG" id="spk:MGAS9429_Spy1007"/>
<dbReference type="SUPFAM" id="SSF52283">
    <property type="entry name" value="Formate/glycerate dehydrogenase catalytic domain-like"/>
    <property type="match status" value="1"/>
</dbReference>
<comment type="similarity">
    <text evidence="1 4">Belongs to the D-isomer specific 2-hydroxyacid dehydrogenase family.</text>
</comment>
<evidence type="ECO:0000313" key="7">
    <source>
        <dbReference type="EMBL" id="ABF32194.1"/>
    </source>
</evidence>
<evidence type="ECO:0000313" key="8">
    <source>
        <dbReference type="Proteomes" id="UP000002433"/>
    </source>
</evidence>
<proteinExistence type="inferred from homology"/>
<dbReference type="SUPFAM" id="SSF51735">
    <property type="entry name" value="NAD(P)-binding Rossmann-fold domains"/>
    <property type="match status" value="1"/>
</dbReference>
<evidence type="ECO:0000256" key="2">
    <source>
        <dbReference type="ARBA" id="ARBA00023002"/>
    </source>
</evidence>
<name>Q1JLM5_STRPC</name>
<keyword evidence="2 4" id="KW-0560">Oxidoreductase</keyword>
<dbReference type="InterPro" id="IPR036291">
    <property type="entry name" value="NAD(P)-bd_dom_sf"/>
</dbReference>
<dbReference type="InterPro" id="IPR029753">
    <property type="entry name" value="D-isomer_DH_CS"/>
</dbReference>
<dbReference type="Pfam" id="PF02826">
    <property type="entry name" value="2-Hacid_dh_C"/>
    <property type="match status" value="1"/>
</dbReference>
<evidence type="ECO:0000259" key="5">
    <source>
        <dbReference type="Pfam" id="PF00389"/>
    </source>
</evidence>
<dbReference type="Gene3D" id="3.40.50.720">
    <property type="entry name" value="NAD(P)-binding Rossmann-like Domain"/>
    <property type="match status" value="2"/>
</dbReference>
<accession>Q1JLM5</accession>
<evidence type="ECO:0000256" key="3">
    <source>
        <dbReference type="ARBA" id="ARBA00023027"/>
    </source>
</evidence>
<dbReference type="InterPro" id="IPR006140">
    <property type="entry name" value="D-isomer_DH_NAD-bd"/>
</dbReference>
<dbReference type="InterPro" id="IPR058205">
    <property type="entry name" value="D-LDH-like"/>
</dbReference>
<dbReference type="CDD" id="cd12186">
    <property type="entry name" value="LDH"/>
    <property type="match status" value="1"/>
</dbReference>
<dbReference type="InterPro" id="IPR029752">
    <property type="entry name" value="D-isomer_DH_CS1"/>
</dbReference>
<evidence type="ECO:0000256" key="4">
    <source>
        <dbReference type="RuleBase" id="RU003719"/>
    </source>
</evidence>
<dbReference type="NCBIfam" id="NF006374">
    <property type="entry name" value="PRK08605.1"/>
    <property type="match status" value="1"/>
</dbReference>
<organism evidence="7 8">
    <name type="scientific">Streptococcus pyogenes serotype M12 (strain MGAS9429)</name>
    <dbReference type="NCBI Taxonomy" id="370551"/>
    <lineage>
        <taxon>Bacteria</taxon>
        <taxon>Bacillati</taxon>
        <taxon>Bacillota</taxon>
        <taxon>Bacilli</taxon>
        <taxon>Lactobacillales</taxon>
        <taxon>Streptococcaceae</taxon>
        <taxon>Streptococcus</taxon>
    </lineage>
</organism>
<keyword evidence="3" id="KW-0520">NAD</keyword>
<dbReference type="GO" id="GO:0051287">
    <property type="term" value="F:NAD binding"/>
    <property type="evidence" value="ECO:0007669"/>
    <property type="project" value="InterPro"/>
</dbReference>
<evidence type="ECO:0000259" key="6">
    <source>
        <dbReference type="Pfam" id="PF02826"/>
    </source>
</evidence>